<accession>A0A0N5CCR9</accession>
<reference evidence="8" key="1">
    <citation type="submission" date="2017-02" db="UniProtKB">
        <authorList>
            <consortium name="WormBaseParasite"/>
        </authorList>
    </citation>
    <scope>IDENTIFICATION</scope>
</reference>
<dbReference type="PROSITE" id="PS50262">
    <property type="entry name" value="G_PROTEIN_RECEP_F1_2"/>
    <property type="match status" value="1"/>
</dbReference>
<keyword evidence="7" id="KW-1185">Reference proteome</keyword>
<comment type="subcellular location">
    <subcellularLocation>
        <location evidence="1">Membrane</location>
    </subcellularLocation>
</comment>
<dbReference type="PANTHER" id="PTHR31552">
    <property type="entry name" value="SERPENTINE RECEPTOR CLASS GAMMA"/>
    <property type="match status" value="1"/>
</dbReference>
<keyword evidence="2 5" id="KW-0812">Transmembrane</keyword>
<dbReference type="CDD" id="cd00637">
    <property type="entry name" value="7tm_classA_rhodopsin-like"/>
    <property type="match status" value="1"/>
</dbReference>
<dbReference type="SUPFAM" id="SSF81321">
    <property type="entry name" value="Family A G protein-coupled receptor-like"/>
    <property type="match status" value="1"/>
</dbReference>
<dbReference type="InterPro" id="IPR017452">
    <property type="entry name" value="GPCR_Rhodpsn_7TM"/>
</dbReference>
<evidence type="ECO:0000256" key="5">
    <source>
        <dbReference type="SAM" id="Phobius"/>
    </source>
</evidence>
<sequence length="319" mass="37262">MFTYLDLIQMFYSLPSTLLLIIFAILLTNEMLIKKNPIFDNKFYPFILYKVYCDLLTELSTLFCDNAARYNIFGDFYKNNDPLAIYYFLVAGLTYTITFEISFIISLNRFIAVVYPLLMNYWFSKSRIKVWIFVTMVIGLFCGISFVYFNPYYNDLKFGSGFILAFRSKSTPYYSIYYTFLVIFPLAVASTVLNIITIKKITSEYRKSHNTTYNNKLNDLPFIVYSFLSFVCFLLFGLQNMIRAVNYLTINDEILNNFCDIAIRWTQDAQIFGLFYAILFLCKPLKNLILFRKKAAVAASSNAVQVTIVNRSKSRSTRH</sequence>
<dbReference type="WBParaSite" id="SPAL_0001566900.1">
    <property type="protein sequence ID" value="SPAL_0001566900.1"/>
    <property type="gene ID" value="SPAL_0001566900"/>
</dbReference>
<evidence type="ECO:0000313" key="8">
    <source>
        <dbReference type="WBParaSite" id="SPAL_0001566900.1"/>
    </source>
</evidence>
<evidence type="ECO:0000256" key="2">
    <source>
        <dbReference type="ARBA" id="ARBA00022692"/>
    </source>
</evidence>
<keyword evidence="4 5" id="KW-0472">Membrane</keyword>
<dbReference type="GO" id="GO:0016020">
    <property type="term" value="C:membrane"/>
    <property type="evidence" value="ECO:0007669"/>
    <property type="project" value="UniProtKB-SubCell"/>
</dbReference>
<dbReference type="InterPro" id="IPR019430">
    <property type="entry name" value="7TM_GPCR_serpentine_rcpt_Srx"/>
</dbReference>
<feature type="transmembrane region" description="Helical" evidence="5">
    <location>
        <begin position="7"/>
        <end position="27"/>
    </location>
</feature>
<feature type="transmembrane region" description="Helical" evidence="5">
    <location>
        <begin position="176"/>
        <end position="198"/>
    </location>
</feature>
<evidence type="ECO:0000256" key="4">
    <source>
        <dbReference type="ARBA" id="ARBA00023136"/>
    </source>
</evidence>
<dbReference type="Proteomes" id="UP000046392">
    <property type="component" value="Unplaced"/>
</dbReference>
<evidence type="ECO:0000256" key="3">
    <source>
        <dbReference type="ARBA" id="ARBA00022989"/>
    </source>
</evidence>
<evidence type="ECO:0000259" key="6">
    <source>
        <dbReference type="PROSITE" id="PS50262"/>
    </source>
</evidence>
<proteinExistence type="predicted"/>
<feature type="transmembrane region" description="Helical" evidence="5">
    <location>
        <begin position="130"/>
        <end position="149"/>
    </location>
</feature>
<dbReference type="Pfam" id="PF10328">
    <property type="entry name" value="7TM_GPCR_Srx"/>
    <property type="match status" value="1"/>
</dbReference>
<feature type="transmembrane region" description="Helical" evidence="5">
    <location>
        <begin position="262"/>
        <end position="282"/>
    </location>
</feature>
<evidence type="ECO:0000313" key="7">
    <source>
        <dbReference type="Proteomes" id="UP000046392"/>
    </source>
</evidence>
<dbReference type="PANTHER" id="PTHR31552:SF8">
    <property type="entry name" value="SERPENTINE RECEPTOR CLASS GAMMA"/>
    <property type="match status" value="1"/>
</dbReference>
<dbReference type="AlphaFoldDB" id="A0A0N5CCR9"/>
<name>A0A0N5CCR9_STREA</name>
<evidence type="ECO:0000256" key="1">
    <source>
        <dbReference type="ARBA" id="ARBA00004370"/>
    </source>
</evidence>
<feature type="transmembrane region" description="Helical" evidence="5">
    <location>
        <begin position="219"/>
        <end position="242"/>
    </location>
</feature>
<protein>
    <submittedName>
        <fullName evidence="8">G_PROTEIN_RECEP_F1_2 domain-containing protein</fullName>
    </submittedName>
</protein>
<organism evidence="7 8">
    <name type="scientific">Strongyloides papillosus</name>
    <name type="common">Intestinal threadworm</name>
    <dbReference type="NCBI Taxonomy" id="174720"/>
    <lineage>
        <taxon>Eukaryota</taxon>
        <taxon>Metazoa</taxon>
        <taxon>Ecdysozoa</taxon>
        <taxon>Nematoda</taxon>
        <taxon>Chromadorea</taxon>
        <taxon>Rhabditida</taxon>
        <taxon>Tylenchina</taxon>
        <taxon>Panagrolaimomorpha</taxon>
        <taxon>Strongyloidoidea</taxon>
        <taxon>Strongyloididae</taxon>
        <taxon>Strongyloides</taxon>
    </lineage>
</organism>
<keyword evidence="3 5" id="KW-1133">Transmembrane helix</keyword>
<dbReference type="Gene3D" id="1.20.1070.10">
    <property type="entry name" value="Rhodopsin 7-helix transmembrane proteins"/>
    <property type="match status" value="1"/>
</dbReference>
<feature type="transmembrane region" description="Helical" evidence="5">
    <location>
        <begin position="85"/>
        <end position="118"/>
    </location>
</feature>
<feature type="domain" description="G-protein coupled receptors family 1 profile" evidence="6">
    <location>
        <begin position="17"/>
        <end position="291"/>
    </location>
</feature>